<reference evidence="2 3" key="1">
    <citation type="submission" date="2018-04" db="EMBL/GenBank/DDBJ databases">
        <title>Genomic Encyclopedia of Archaeal and Bacterial Type Strains, Phase II (KMG-II): from individual species to whole genera.</title>
        <authorList>
            <person name="Goeker M."/>
        </authorList>
    </citation>
    <scope>NUCLEOTIDE SEQUENCE [LARGE SCALE GENOMIC DNA]</scope>
    <source>
        <strain evidence="2 3">DSM 5822</strain>
    </source>
</reference>
<gene>
    <name evidence="2" type="ORF">C8N29_104207</name>
</gene>
<keyword evidence="3" id="KW-1185">Reference proteome</keyword>
<dbReference type="RefSeq" id="WP_107865157.1">
    <property type="nucleotide sequence ID" value="NZ_QAON01000004.1"/>
</dbReference>
<proteinExistence type="predicted"/>
<feature type="domain" description="HD" evidence="1">
    <location>
        <begin position="32"/>
        <end position="119"/>
    </location>
</feature>
<dbReference type="Pfam" id="PF01966">
    <property type="entry name" value="HD"/>
    <property type="match status" value="1"/>
</dbReference>
<evidence type="ECO:0000313" key="2">
    <source>
        <dbReference type="EMBL" id="PTQ90162.1"/>
    </source>
</evidence>
<accession>A0A2T5J198</accession>
<dbReference type="OrthoDB" id="459260at2"/>
<dbReference type="Proteomes" id="UP000244223">
    <property type="component" value="Unassembled WGS sequence"/>
</dbReference>
<dbReference type="Gene3D" id="1.10.3210.10">
    <property type="entry name" value="Hypothetical protein af1432"/>
    <property type="match status" value="1"/>
</dbReference>
<name>A0A2T5J198_9GAMM</name>
<evidence type="ECO:0000313" key="3">
    <source>
        <dbReference type="Proteomes" id="UP000244223"/>
    </source>
</evidence>
<protein>
    <submittedName>
        <fullName evidence="2">HD domain-containing protein</fullName>
    </submittedName>
</protein>
<evidence type="ECO:0000259" key="1">
    <source>
        <dbReference type="Pfam" id="PF01966"/>
    </source>
</evidence>
<organism evidence="2 3">
    <name type="scientific">Agitococcus lubricus</name>
    <dbReference type="NCBI Taxonomy" id="1077255"/>
    <lineage>
        <taxon>Bacteria</taxon>
        <taxon>Pseudomonadati</taxon>
        <taxon>Pseudomonadota</taxon>
        <taxon>Gammaproteobacteria</taxon>
        <taxon>Moraxellales</taxon>
        <taxon>Moraxellaceae</taxon>
        <taxon>Agitococcus</taxon>
    </lineage>
</organism>
<dbReference type="AlphaFoldDB" id="A0A2T5J198"/>
<dbReference type="InterPro" id="IPR006674">
    <property type="entry name" value="HD_domain"/>
</dbReference>
<dbReference type="SUPFAM" id="SSF109604">
    <property type="entry name" value="HD-domain/PDEase-like"/>
    <property type="match status" value="1"/>
</dbReference>
<comment type="caution">
    <text evidence="2">The sequence shown here is derived from an EMBL/GenBank/DDBJ whole genome shotgun (WGS) entry which is preliminary data.</text>
</comment>
<dbReference type="EMBL" id="QAON01000004">
    <property type="protein sequence ID" value="PTQ90162.1"/>
    <property type="molecule type" value="Genomic_DNA"/>
</dbReference>
<sequence length="179" mass="20955">MSLELLTYHFLLDDLLNRWQPTLGKEYVAYKNHCYRVLNFYRALVGDNTEAIDKAAIAVAFHDLGIWTDQSLDYLAPSARLARHYLHEAQKSAWESDVLAMITLHHKIWPYSHNPLVDAFRKADWLDVSLGQLPMGLSKSFIRRVKQTWPNAGFHVFLAKQSVRHTLRHPFKPLPMFRW</sequence>